<dbReference type="Proteomes" id="UP000092460">
    <property type="component" value="Unassembled WGS sequence"/>
</dbReference>
<evidence type="ECO:0000313" key="2">
    <source>
        <dbReference type="EnsemblMetazoa" id="GPPI014425-PA"/>
    </source>
</evidence>
<proteinExistence type="predicted"/>
<protein>
    <submittedName>
        <fullName evidence="2">Uncharacterized protein</fullName>
    </submittedName>
</protein>
<dbReference type="VEuPathDB" id="VectorBase:GPPI014425"/>
<reference evidence="2" key="2">
    <citation type="submission" date="2020-05" db="UniProtKB">
        <authorList>
            <consortium name="EnsemblMetazoa"/>
        </authorList>
    </citation>
    <scope>IDENTIFICATION</scope>
    <source>
        <strain evidence="2">IAEA</strain>
    </source>
</reference>
<accession>A0A1B0B034</accession>
<keyword evidence="1" id="KW-0472">Membrane</keyword>
<dbReference type="EMBL" id="JXJN01006540">
    <property type="status" value="NOT_ANNOTATED_CDS"/>
    <property type="molecule type" value="Genomic_DNA"/>
</dbReference>
<sequence>MISLTLAGFAFYPFAWFTAIMNKYYLEPFTLAFMITEKETPKHFYHIVQLMQQRFKYHTQNILKCF</sequence>
<evidence type="ECO:0000256" key="1">
    <source>
        <dbReference type="SAM" id="Phobius"/>
    </source>
</evidence>
<evidence type="ECO:0000313" key="3">
    <source>
        <dbReference type="Proteomes" id="UP000092460"/>
    </source>
</evidence>
<name>A0A1B0B034_9MUSC</name>
<dbReference type="AlphaFoldDB" id="A0A1B0B034"/>
<keyword evidence="1" id="KW-1133">Transmembrane helix</keyword>
<reference evidence="3" key="1">
    <citation type="submission" date="2015-01" db="EMBL/GenBank/DDBJ databases">
        <authorList>
            <person name="Aksoy S."/>
            <person name="Warren W."/>
            <person name="Wilson R.K."/>
        </authorList>
    </citation>
    <scope>NUCLEOTIDE SEQUENCE [LARGE SCALE GENOMIC DNA]</scope>
    <source>
        <strain evidence="3">IAEA</strain>
    </source>
</reference>
<keyword evidence="1" id="KW-0812">Transmembrane</keyword>
<organism evidence="2 3">
    <name type="scientific">Glossina palpalis gambiensis</name>
    <dbReference type="NCBI Taxonomy" id="67801"/>
    <lineage>
        <taxon>Eukaryota</taxon>
        <taxon>Metazoa</taxon>
        <taxon>Ecdysozoa</taxon>
        <taxon>Arthropoda</taxon>
        <taxon>Hexapoda</taxon>
        <taxon>Insecta</taxon>
        <taxon>Pterygota</taxon>
        <taxon>Neoptera</taxon>
        <taxon>Endopterygota</taxon>
        <taxon>Diptera</taxon>
        <taxon>Brachycera</taxon>
        <taxon>Muscomorpha</taxon>
        <taxon>Hippoboscoidea</taxon>
        <taxon>Glossinidae</taxon>
        <taxon>Glossina</taxon>
    </lineage>
</organism>
<keyword evidence="3" id="KW-1185">Reference proteome</keyword>
<feature type="transmembrane region" description="Helical" evidence="1">
    <location>
        <begin position="6"/>
        <end position="26"/>
    </location>
</feature>
<dbReference type="EnsemblMetazoa" id="GPPI014425-RA">
    <property type="protein sequence ID" value="GPPI014425-PA"/>
    <property type="gene ID" value="GPPI014425"/>
</dbReference>